<evidence type="ECO:0000313" key="3">
    <source>
        <dbReference type="Proteomes" id="UP000268696"/>
    </source>
</evidence>
<proteinExistence type="predicted"/>
<dbReference type="Proteomes" id="UP000268696">
    <property type="component" value="Chromosome"/>
</dbReference>
<feature type="region of interest" description="Disordered" evidence="1">
    <location>
        <begin position="264"/>
        <end position="314"/>
    </location>
</feature>
<dbReference type="EMBL" id="CP027754">
    <property type="protein sequence ID" value="AZE53444.1"/>
    <property type="molecule type" value="Genomic_DNA"/>
</dbReference>
<sequence length="314" mass="34370">MTQQTTSLAAMQTSAVAAQKNDSPMSLLTGSGFDQLQRVAKALCASTLVPAQYRAFTEVKSYGKVTGHTPNPAGLPNCVVALNMAMRMGADPLMVMQNLYVIEGRPSWSSQFIIAAINSCGRFSPLRFEISDPGKEQKVKYTAVVWKSGNKSEEPREVTIQHRTCRAWVIEKETGDRLDGPTVSMQMAIDEGWLTKNGSKWQTMPEIMLRYRAASLFGRLYAPELLMGLQTQEEVRDFIDATPDEAGNYTVDMNDLRNKEPEAPAIINNDDDQDAAGDDENVTETAESATDEAKTATKTAETVTPADTDGLAVE</sequence>
<evidence type="ECO:0000313" key="2">
    <source>
        <dbReference type="EMBL" id="AZE53444.1"/>
    </source>
</evidence>
<dbReference type="RefSeq" id="WP_124376555.1">
    <property type="nucleotide sequence ID" value="NZ_CP027754.1"/>
</dbReference>
<protein>
    <submittedName>
        <fullName evidence="2">Uncharacterized protein</fullName>
    </submittedName>
</protein>
<reference evidence="2 3" key="1">
    <citation type="submission" date="2018-03" db="EMBL/GenBank/DDBJ databases">
        <title>Diversity of phytobeneficial traits revealed by whole-genome analysis of worldwide-isolated phenazine-producing Pseudomonas spp.</title>
        <authorList>
            <person name="Biessy A."/>
            <person name="Novinscak A."/>
            <person name="Blom J."/>
            <person name="Leger G."/>
            <person name="Thomashow L.S."/>
            <person name="Cazorla F.M."/>
            <person name="Josic D."/>
            <person name="Filion M."/>
        </authorList>
    </citation>
    <scope>NUCLEOTIDE SEQUENCE [LARGE SCALE GENOMIC DNA]</scope>
    <source>
        <strain evidence="2 3">30B</strain>
    </source>
</reference>
<feature type="compositionally biased region" description="Acidic residues" evidence="1">
    <location>
        <begin position="269"/>
        <end position="282"/>
    </location>
</feature>
<feature type="compositionally biased region" description="Low complexity" evidence="1">
    <location>
        <begin position="296"/>
        <end position="306"/>
    </location>
</feature>
<name>A0A3G7U248_9PSED</name>
<evidence type="ECO:0000256" key="1">
    <source>
        <dbReference type="SAM" id="MobiDB-lite"/>
    </source>
</evidence>
<organism evidence="2 3">
    <name type="scientific">Pseudomonas synxantha</name>
    <dbReference type="NCBI Taxonomy" id="47883"/>
    <lineage>
        <taxon>Bacteria</taxon>
        <taxon>Pseudomonadati</taxon>
        <taxon>Pseudomonadota</taxon>
        <taxon>Gammaproteobacteria</taxon>
        <taxon>Pseudomonadales</taxon>
        <taxon>Pseudomonadaceae</taxon>
        <taxon>Pseudomonas</taxon>
    </lineage>
</organism>
<accession>A0A3G7U248</accession>
<dbReference type="AlphaFoldDB" id="A0A3G7U248"/>
<gene>
    <name evidence="2" type="ORF">C4K03_1273</name>
</gene>